<organism evidence="2 3">
    <name type="scientific">Phytophthora boehmeriae</name>
    <dbReference type="NCBI Taxonomy" id="109152"/>
    <lineage>
        <taxon>Eukaryota</taxon>
        <taxon>Sar</taxon>
        <taxon>Stramenopiles</taxon>
        <taxon>Oomycota</taxon>
        <taxon>Peronosporomycetes</taxon>
        <taxon>Peronosporales</taxon>
        <taxon>Peronosporaceae</taxon>
        <taxon>Phytophthora</taxon>
    </lineage>
</organism>
<dbReference type="AlphaFoldDB" id="A0A8T1WL69"/>
<evidence type="ECO:0000313" key="3">
    <source>
        <dbReference type="Proteomes" id="UP000693981"/>
    </source>
</evidence>
<name>A0A8T1WL69_9STRA</name>
<comment type="caution">
    <text evidence="2">The sequence shown here is derived from an EMBL/GenBank/DDBJ whole genome shotgun (WGS) entry which is preliminary data.</text>
</comment>
<dbReference type="EMBL" id="JAGDFL010000297">
    <property type="protein sequence ID" value="KAG7394136.1"/>
    <property type="molecule type" value="Genomic_DNA"/>
</dbReference>
<dbReference type="Proteomes" id="UP000693981">
    <property type="component" value="Unassembled WGS sequence"/>
</dbReference>
<accession>A0A8T1WL69</accession>
<reference evidence="2" key="1">
    <citation type="submission" date="2021-02" db="EMBL/GenBank/DDBJ databases">
        <authorList>
            <person name="Palmer J.M."/>
        </authorList>
    </citation>
    <scope>NUCLEOTIDE SEQUENCE</scope>
    <source>
        <strain evidence="2">SCRP23</strain>
    </source>
</reference>
<protein>
    <submittedName>
        <fullName evidence="2">Uncharacterized protein</fullName>
    </submittedName>
</protein>
<evidence type="ECO:0000313" key="2">
    <source>
        <dbReference type="EMBL" id="KAG7394136.1"/>
    </source>
</evidence>
<keyword evidence="3" id="KW-1185">Reference proteome</keyword>
<feature type="region of interest" description="Disordered" evidence="1">
    <location>
        <begin position="15"/>
        <end position="38"/>
    </location>
</feature>
<gene>
    <name evidence="2" type="ORF">PHYBOEH_005639</name>
</gene>
<evidence type="ECO:0000256" key="1">
    <source>
        <dbReference type="SAM" id="MobiDB-lite"/>
    </source>
</evidence>
<dbReference type="OrthoDB" id="79880at2759"/>
<sequence>MDARVLLERWDRAGIFDSDSSSGEDEDDNDQTHSRNAFLALDPVKEKRRRLENSYAYQNVRQRAAASLIKRNALNWVRSKPSFCERVAEIEAFGRTTEGLLKELSLTSAALFLRPMRLIPP</sequence>
<proteinExistence type="predicted"/>